<reference evidence="8 9" key="1">
    <citation type="submission" date="2019-01" db="EMBL/GenBank/DDBJ databases">
        <title>Draft Genome and Complete Hox-Cluster Characterization of the Sterlet Sturgeon (Acipenser ruthenus).</title>
        <authorList>
            <person name="Wei Q."/>
        </authorList>
    </citation>
    <scope>NUCLEOTIDE SEQUENCE [LARGE SCALE GENOMIC DNA]</scope>
    <source>
        <strain evidence="8">WHYD16114868_AA</strain>
        <tissue evidence="8">Blood</tissue>
    </source>
</reference>
<dbReference type="SUPFAM" id="SSF143575">
    <property type="entry name" value="GAS2 domain-like"/>
    <property type="match status" value="1"/>
</dbReference>
<evidence type="ECO:0000256" key="1">
    <source>
        <dbReference type="ARBA" id="ARBA00004245"/>
    </source>
</evidence>
<keyword evidence="9" id="KW-1185">Reference proteome</keyword>
<dbReference type="Proteomes" id="UP000289886">
    <property type="component" value="Unassembled WGS sequence"/>
</dbReference>
<feature type="compositionally biased region" description="Polar residues" evidence="5">
    <location>
        <begin position="178"/>
        <end position="195"/>
    </location>
</feature>
<dbReference type="InterPro" id="IPR036872">
    <property type="entry name" value="CH_dom_sf"/>
</dbReference>
<comment type="subcellular location">
    <subcellularLocation>
        <location evidence="1">Cytoplasm</location>
        <location evidence="1">Cytoskeleton</location>
    </subcellularLocation>
</comment>
<protein>
    <submittedName>
        <fullName evidence="8">Growth arrest-specific protein 2</fullName>
    </submittedName>
</protein>
<organism evidence="8 9">
    <name type="scientific">Acipenser ruthenus</name>
    <name type="common">Sterlet sturgeon</name>
    <dbReference type="NCBI Taxonomy" id="7906"/>
    <lineage>
        <taxon>Eukaryota</taxon>
        <taxon>Metazoa</taxon>
        <taxon>Chordata</taxon>
        <taxon>Craniata</taxon>
        <taxon>Vertebrata</taxon>
        <taxon>Euteleostomi</taxon>
        <taxon>Actinopterygii</taxon>
        <taxon>Chondrostei</taxon>
        <taxon>Acipenseriformes</taxon>
        <taxon>Acipenseridae</taxon>
        <taxon>Acipenser</taxon>
    </lineage>
</organism>
<evidence type="ECO:0000259" key="7">
    <source>
        <dbReference type="PROSITE" id="PS51460"/>
    </source>
</evidence>
<evidence type="ECO:0000256" key="2">
    <source>
        <dbReference type="ARBA" id="ARBA00022490"/>
    </source>
</evidence>
<gene>
    <name evidence="8" type="ORF">EOD39_4742</name>
</gene>
<dbReference type="PANTHER" id="PTHR46756:SF9">
    <property type="entry name" value="GROWTH ARREST-SPECIFIC PROTEIN 2"/>
    <property type="match status" value="1"/>
</dbReference>
<dbReference type="GO" id="GO:0005884">
    <property type="term" value="C:actin filament"/>
    <property type="evidence" value="ECO:0007669"/>
    <property type="project" value="TreeGrafter"/>
</dbReference>
<evidence type="ECO:0000256" key="5">
    <source>
        <dbReference type="SAM" id="MobiDB-lite"/>
    </source>
</evidence>
<feature type="domain" description="Calponin-homology (CH)" evidence="6">
    <location>
        <begin position="265"/>
        <end position="405"/>
    </location>
</feature>
<dbReference type="PANTHER" id="PTHR46756">
    <property type="entry name" value="TRANSGELIN"/>
    <property type="match status" value="1"/>
</dbReference>
<dbReference type="SMART" id="SM00243">
    <property type="entry name" value="GAS2"/>
    <property type="match status" value="1"/>
</dbReference>
<dbReference type="Gene3D" id="3.30.920.20">
    <property type="entry name" value="Gas2-like domain"/>
    <property type="match status" value="1"/>
</dbReference>
<dbReference type="PROSITE" id="PS51460">
    <property type="entry name" value="GAR"/>
    <property type="match status" value="1"/>
</dbReference>
<evidence type="ECO:0000259" key="6">
    <source>
        <dbReference type="PROSITE" id="PS50021"/>
    </source>
</evidence>
<comment type="similarity">
    <text evidence="4">Belongs to the GAS2 family.</text>
</comment>
<feature type="compositionally biased region" description="Pro residues" evidence="5">
    <location>
        <begin position="430"/>
        <end position="444"/>
    </location>
</feature>
<dbReference type="InterPro" id="IPR036534">
    <property type="entry name" value="GAR_dom_sf"/>
</dbReference>
<evidence type="ECO:0000313" key="8">
    <source>
        <dbReference type="EMBL" id="RXM34529.1"/>
    </source>
</evidence>
<dbReference type="SMART" id="SM00033">
    <property type="entry name" value="CH"/>
    <property type="match status" value="1"/>
</dbReference>
<dbReference type="AlphaFoldDB" id="A0A444UH83"/>
<dbReference type="GO" id="GO:0051764">
    <property type="term" value="P:actin crosslink formation"/>
    <property type="evidence" value="ECO:0007669"/>
    <property type="project" value="TreeGrafter"/>
</dbReference>
<name>A0A444UH83_ACIRT</name>
<evidence type="ECO:0000256" key="4">
    <source>
        <dbReference type="ARBA" id="ARBA00038441"/>
    </source>
</evidence>
<proteinExistence type="inferred from homology"/>
<dbReference type="GO" id="GO:0008093">
    <property type="term" value="F:cytoskeletal anchor activity"/>
    <property type="evidence" value="ECO:0007669"/>
    <property type="project" value="TreeGrafter"/>
</dbReference>
<evidence type="ECO:0000313" key="9">
    <source>
        <dbReference type="Proteomes" id="UP000289886"/>
    </source>
</evidence>
<dbReference type="InterPro" id="IPR001715">
    <property type="entry name" value="CH_dom"/>
</dbReference>
<feature type="domain" description="GAR" evidence="7">
    <location>
        <begin position="454"/>
        <end position="527"/>
    </location>
</feature>
<dbReference type="Gene3D" id="1.10.418.10">
    <property type="entry name" value="Calponin-like domain"/>
    <property type="match status" value="1"/>
</dbReference>
<dbReference type="InterPro" id="IPR003108">
    <property type="entry name" value="GAR_dom"/>
</dbReference>
<keyword evidence="2" id="KW-0963">Cytoplasm</keyword>
<sequence>MMCSPLSPKEPRGPSLSDMHQYSQWLASRHEASLLPMKEDLALWLSNLLVVMAVVDLNRHSVETLHPRQTHTLPVDGSCSEHAQQAQEESLQSQGWSMHSKPKSRTCSHRAGACTASPRAEPAVTGLEHAQQAQEQSLQSQGWSMHSKPKSRACSHRAGACTASPRAEPAVTGLEHAQQAQEQSLTHGTPKSTACSHRAGAGTASPRAEPAVTGLEHAPQAQKQSLQSQGWSMHSKPKSRTCSHRAGACTASPRAEPAVTGLEQQEQSLQLQGWVLSLTLSLGQRHWIYELSSWSLFILASKEITAESFMEKLDNGALLCQLAETLQEKFKELPNSAKNLPFRRIPCKASAPSGSFFARDNTANFLSWCREVGVGDTCLFESEGLVLHKQPREVCLCLLELGRIASRYGVEPPGLIKLEKEIEQEEKIPIPSPCPASPLSPVSPSPTKSPGRKSTGKLLDDAVKHISEDPPCKCPNRFCVEMQSQGRYRVGEKILFIRMLNNKHVMVRVGGGWETFESYLLKHDPCRMLQISRVEGKMSPVPNKSPSLKDLSPDSYLVVAANYRSKK</sequence>
<dbReference type="SUPFAM" id="SSF47576">
    <property type="entry name" value="Calponin-homology domain, CH-domain"/>
    <property type="match status" value="1"/>
</dbReference>
<feature type="compositionally biased region" description="Low complexity" evidence="5">
    <location>
        <begin position="80"/>
        <end position="94"/>
    </location>
</feature>
<keyword evidence="3" id="KW-0206">Cytoskeleton</keyword>
<evidence type="ECO:0000256" key="3">
    <source>
        <dbReference type="ARBA" id="ARBA00023212"/>
    </source>
</evidence>
<feature type="compositionally biased region" description="Low complexity" evidence="5">
    <location>
        <begin position="127"/>
        <end position="141"/>
    </location>
</feature>
<feature type="region of interest" description="Disordered" evidence="5">
    <location>
        <begin position="68"/>
        <end position="213"/>
    </location>
</feature>
<dbReference type="FunFam" id="3.30.920.20:FF:000003">
    <property type="entry name" value="Growth arrest-specific 2 like 3"/>
    <property type="match status" value="1"/>
</dbReference>
<dbReference type="GO" id="GO:0008017">
    <property type="term" value="F:microtubule binding"/>
    <property type="evidence" value="ECO:0007669"/>
    <property type="project" value="InterPro"/>
</dbReference>
<dbReference type="PROSITE" id="PS50021">
    <property type="entry name" value="CH"/>
    <property type="match status" value="1"/>
</dbReference>
<dbReference type="Pfam" id="PF00307">
    <property type="entry name" value="CH"/>
    <property type="match status" value="1"/>
</dbReference>
<comment type="caution">
    <text evidence="8">The sequence shown here is derived from an EMBL/GenBank/DDBJ whole genome shotgun (WGS) entry which is preliminary data.</text>
</comment>
<dbReference type="GO" id="GO:0051015">
    <property type="term" value="F:actin filament binding"/>
    <property type="evidence" value="ECO:0007669"/>
    <property type="project" value="TreeGrafter"/>
</dbReference>
<dbReference type="Pfam" id="PF02187">
    <property type="entry name" value="GAS2"/>
    <property type="match status" value="1"/>
</dbReference>
<accession>A0A444UH83</accession>
<feature type="region of interest" description="Disordered" evidence="5">
    <location>
        <begin position="429"/>
        <end position="456"/>
    </location>
</feature>
<dbReference type="EMBL" id="SCEB01214578">
    <property type="protein sequence ID" value="RXM34529.1"/>
    <property type="molecule type" value="Genomic_DNA"/>
</dbReference>